<reference evidence="2" key="1">
    <citation type="submission" date="2020-07" db="EMBL/GenBank/DDBJ databases">
        <title>Metabolic diversity and evolutionary history of the archaeal phylum ###Micrarchaeota### uncovered from a freshwater lake metagenome.</title>
        <authorList>
            <person name="Kadnikov V.V."/>
            <person name="Savvichev A.S."/>
            <person name="Mardanov A.V."/>
            <person name="Beletsky A.V."/>
            <person name="Chupakov A.V."/>
            <person name="Kokryatskaya N.M."/>
            <person name="Pimenov N.V."/>
            <person name="Ravin N.V."/>
        </authorList>
    </citation>
    <scope>NUCLEOTIDE SEQUENCE [LARGE SCALE GENOMIC DNA]</scope>
</reference>
<organism evidence="1 2">
    <name type="scientific">Fermentimicrarchaeum limneticum</name>
    <dbReference type="NCBI Taxonomy" id="2795018"/>
    <lineage>
        <taxon>Archaea</taxon>
        <taxon>Candidatus Micrarchaeota</taxon>
        <taxon>Candidatus Fermentimicrarchaeales</taxon>
        <taxon>Candidatus Fermentimicrarchaeaceae</taxon>
        <taxon>Candidatus Fermentimicrarchaeum</taxon>
    </lineage>
</organism>
<dbReference type="AlphaFoldDB" id="A0A7D6BCD8"/>
<dbReference type="PROSITE" id="PS51257">
    <property type="entry name" value="PROKAR_LIPOPROTEIN"/>
    <property type="match status" value="1"/>
</dbReference>
<sequence>MRKQLLLLLVFLSGCILENRSPDRCYHLWDPSQKDNCLVLVAVETKNMSKCDEITVSSLSEKCYALLIGADLPVNSSTCAKLSGNLMDECFGRLAASSNDTSMCMRINSSYQRDSCLSGIAIAMERPEICDGISLNISRNTCKNQIYPNLAIQNRDTAFCKLIVTDNPESQQDAVDRCVFSVAEELNDTTLCNQIVNPFSKDLCKTGSIDPALCNQITESQGKQACLYVAAVYSKNPDACKNLPSASLRDSCYTQVAKDTNNPTLCTYIATELLRDQCMQIVKG</sequence>
<name>A0A7D6BCD8_FERL1</name>
<evidence type="ECO:0008006" key="3">
    <source>
        <dbReference type="Google" id="ProtNLM"/>
    </source>
</evidence>
<gene>
    <name evidence="1" type="ORF">Sv326_0864</name>
</gene>
<evidence type="ECO:0000313" key="1">
    <source>
        <dbReference type="EMBL" id="QLJ53039.1"/>
    </source>
</evidence>
<proteinExistence type="predicted"/>
<evidence type="ECO:0000313" key="2">
    <source>
        <dbReference type="Proteomes" id="UP000510821"/>
    </source>
</evidence>
<dbReference type="Proteomes" id="UP000510821">
    <property type="component" value="Chromosome"/>
</dbReference>
<dbReference type="EMBL" id="CP058998">
    <property type="protein sequence ID" value="QLJ53039.1"/>
    <property type="molecule type" value="Genomic_DNA"/>
</dbReference>
<protein>
    <recommendedName>
        <fullName evidence="3">Lipoprotein</fullName>
    </recommendedName>
</protein>
<accession>A0A7D6BCD8</accession>
<dbReference type="KEGG" id="flt:Sv326_0864"/>